<comment type="caution">
    <text evidence="2">The sequence shown here is derived from an EMBL/GenBank/DDBJ whole genome shotgun (WGS) entry which is preliminary data.</text>
</comment>
<evidence type="ECO:0000259" key="1">
    <source>
        <dbReference type="Pfam" id="PF09359"/>
    </source>
</evidence>
<evidence type="ECO:0000313" key="2">
    <source>
        <dbReference type="EMBL" id="MFI7588157.1"/>
    </source>
</evidence>
<evidence type="ECO:0000313" key="3">
    <source>
        <dbReference type="Proteomes" id="UP001612915"/>
    </source>
</evidence>
<dbReference type="EMBL" id="JBITLV010000004">
    <property type="protein sequence ID" value="MFI7588157.1"/>
    <property type="molecule type" value="Genomic_DNA"/>
</dbReference>
<protein>
    <submittedName>
        <fullName evidence="2">VTC domain-containing protein</fullName>
    </submittedName>
</protein>
<feature type="domain" description="VTC" evidence="1">
    <location>
        <begin position="46"/>
        <end position="251"/>
    </location>
</feature>
<dbReference type="RefSeq" id="WP_398281215.1">
    <property type="nucleotide sequence ID" value="NZ_JBITLV010000004.1"/>
</dbReference>
<dbReference type="InterPro" id="IPR042267">
    <property type="entry name" value="VTC_sf"/>
</dbReference>
<dbReference type="InterPro" id="IPR018966">
    <property type="entry name" value="VTC_domain"/>
</dbReference>
<name>A0ABW8AQE6_9ACTN</name>
<gene>
    <name evidence="2" type="ORF">ACIB24_13900</name>
</gene>
<keyword evidence="3" id="KW-1185">Reference proteome</keyword>
<sequence>MTALDERVALHGYRPDSDRVLAALDLGRLATATLAEVSAVAALQTRVDRKYLLDVRAAHVLVERLRSTHHVLGIDGRRSSAYASVYFDSPDWQSFRAHAQGRRRRWKIRTRTYLEDDLCRLELKTKDGRGFTVKEALELPATAFGGLTPEARDFLLERAAAQDLQVDVDGLRPGVRIDYARATLCNLGEATRLTIDGGLVASLGGRVVRMRPDHVLVETKGGLRPSHADRILLDVGVRPVSVSKYTVAASLLEPSLSGHQWRPTARRFFERTAA</sequence>
<proteinExistence type="predicted"/>
<organism evidence="2 3">
    <name type="scientific">Spongisporangium articulatum</name>
    <dbReference type="NCBI Taxonomy" id="3362603"/>
    <lineage>
        <taxon>Bacteria</taxon>
        <taxon>Bacillati</taxon>
        <taxon>Actinomycetota</taxon>
        <taxon>Actinomycetes</taxon>
        <taxon>Kineosporiales</taxon>
        <taxon>Kineosporiaceae</taxon>
        <taxon>Spongisporangium</taxon>
    </lineage>
</organism>
<reference evidence="2 3" key="1">
    <citation type="submission" date="2024-10" db="EMBL/GenBank/DDBJ databases">
        <title>The Natural Products Discovery Center: Release of the First 8490 Sequenced Strains for Exploring Actinobacteria Biosynthetic Diversity.</title>
        <authorList>
            <person name="Kalkreuter E."/>
            <person name="Kautsar S.A."/>
            <person name="Yang D."/>
            <person name="Bader C.D."/>
            <person name="Teijaro C.N."/>
            <person name="Fluegel L."/>
            <person name="Davis C.M."/>
            <person name="Simpson J.R."/>
            <person name="Lauterbach L."/>
            <person name="Steele A.D."/>
            <person name="Gui C."/>
            <person name="Meng S."/>
            <person name="Li G."/>
            <person name="Viehrig K."/>
            <person name="Ye F."/>
            <person name="Su P."/>
            <person name="Kiefer A.F."/>
            <person name="Nichols A."/>
            <person name="Cepeda A.J."/>
            <person name="Yan W."/>
            <person name="Fan B."/>
            <person name="Jiang Y."/>
            <person name="Adhikari A."/>
            <person name="Zheng C.-J."/>
            <person name="Schuster L."/>
            <person name="Cowan T.M."/>
            <person name="Smanski M.J."/>
            <person name="Chevrette M.G."/>
            <person name="De Carvalho L.P.S."/>
            <person name="Shen B."/>
        </authorList>
    </citation>
    <scope>NUCLEOTIDE SEQUENCE [LARGE SCALE GENOMIC DNA]</scope>
    <source>
        <strain evidence="2 3">NPDC049639</strain>
    </source>
</reference>
<dbReference type="Proteomes" id="UP001612915">
    <property type="component" value="Unassembled WGS sequence"/>
</dbReference>
<dbReference type="Gene3D" id="3.20.100.30">
    <property type="entry name" value="VTC, catalytic tunnel domain"/>
    <property type="match status" value="1"/>
</dbReference>
<accession>A0ABW8AQE6</accession>
<dbReference type="Pfam" id="PF09359">
    <property type="entry name" value="VTC"/>
    <property type="match status" value="1"/>
</dbReference>